<dbReference type="EMBL" id="ML120359">
    <property type="protein sequence ID" value="RPB04144.1"/>
    <property type="molecule type" value="Genomic_DNA"/>
</dbReference>
<dbReference type="Proteomes" id="UP000276215">
    <property type="component" value="Unassembled WGS sequence"/>
</dbReference>
<keyword evidence="3" id="KW-1185">Reference proteome</keyword>
<reference evidence="2 3" key="1">
    <citation type="journal article" date="2018" name="Nat. Ecol. Evol.">
        <title>Pezizomycetes genomes reveal the molecular basis of ectomycorrhizal truffle lifestyle.</title>
        <authorList>
            <person name="Murat C."/>
            <person name="Payen T."/>
            <person name="Noel B."/>
            <person name="Kuo A."/>
            <person name="Morin E."/>
            <person name="Chen J."/>
            <person name="Kohler A."/>
            <person name="Krizsan K."/>
            <person name="Balestrini R."/>
            <person name="Da Silva C."/>
            <person name="Montanini B."/>
            <person name="Hainaut M."/>
            <person name="Levati E."/>
            <person name="Barry K.W."/>
            <person name="Belfiori B."/>
            <person name="Cichocki N."/>
            <person name="Clum A."/>
            <person name="Dockter R.B."/>
            <person name="Fauchery L."/>
            <person name="Guy J."/>
            <person name="Iotti M."/>
            <person name="Le Tacon F."/>
            <person name="Lindquist E.A."/>
            <person name="Lipzen A."/>
            <person name="Malagnac F."/>
            <person name="Mello A."/>
            <person name="Molinier V."/>
            <person name="Miyauchi S."/>
            <person name="Poulain J."/>
            <person name="Riccioni C."/>
            <person name="Rubini A."/>
            <person name="Sitrit Y."/>
            <person name="Splivallo R."/>
            <person name="Traeger S."/>
            <person name="Wang M."/>
            <person name="Zifcakova L."/>
            <person name="Wipf D."/>
            <person name="Zambonelli A."/>
            <person name="Paolocci F."/>
            <person name="Nowrousian M."/>
            <person name="Ottonello S."/>
            <person name="Baldrian P."/>
            <person name="Spatafora J.W."/>
            <person name="Henrissat B."/>
            <person name="Nagy L.G."/>
            <person name="Aury J.M."/>
            <person name="Wincker P."/>
            <person name="Grigoriev I.V."/>
            <person name="Bonfante P."/>
            <person name="Martin F.M."/>
        </authorList>
    </citation>
    <scope>NUCLEOTIDE SEQUENCE [LARGE SCALE GENOMIC DNA]</scope>
    <source>
        <strain evidence="2 3">120613-1</strain>
    </source>
</reference>
<evidence type="ECO:0000313" key="2">
    <source>
        <dbReference type="EMBL" id="RPB04144.1"/>
    </source>
</evidence>
<evidence type="ECO:0008006" key="4">
    <source>
        <dbReference type="Google" id="ProtNLM"/>
    </source>
</evidence>
<accession>A0A3N4K0R7</accession>
<dbReference type="OrthoDB" id="4521797at2759"/>
<feature type="signal peptide" evidence="1">
    <location>
        <begin position="1"/>
        <end position="24"/>
    </location>
</feature>
<name>A0A3N4K0R7_9PEZI</name>
<evidence type="ECO:0000256" key="1">
    <source>
        <dbReference type="SAM" id="SignalP"/>
    </source>
</evidence>
<gene>
    <name evidence="2" type="ORF">L873DRAFT_1450357</name>
</gene>
<protein>
    <recommendedName>
        <fullName evidence="4">Secreted protein</fullName>
    </recommendedName>
</protein>
<evidence type="ECO:0000313" key="3">
    <source>
        <dbReference type="Proteomes" id="UP000276215"/>
    </source>
</evidence>
<keyword evidence="1" id="KW-0732">Signal</keyword>
<organism evidence="2 3">
    <name type="scientific">Choiromyces venosus 120613-1</name>
    <dbReference type="NCBI Taxonomy" id="1336337"/>
    <lineage>
        <taxon>Eukaryota</taxon>
        <taxon>Fungi</taxon>
        <taxon>Dikarya</taxon>
        <taxon>Ascomycota</taxon>
        <taxon>Pezizomycotina</taxon>
        <taxon>Pezizomycetes</taxon>
        <taxon>Pezizales</taxon>
        <taxon>Tuberaceae</taxon>
        <taxon>Choiromyces</taxon>
    </lineage>
</organism>
<proteinExistence type="predicted"/>
<sequence>MFLSPLFQLLLFISLLRHSRPSRAQSVELRVSEPPYTPLCETSLSSPSSVSVIAAAKLLIANPPGRRCKQTNMAGTKCTTIATYEGAKIGLCGNYESWIECAHVGRMVVSLALYKDCSIPTVGKGTDGGVDLRRFGGQVKVGGLKVVVFS</sequence>
<feature type="chain" id="PRO_5017986806" description="Secreted protein" evidence="1">
    <location>
        <begin position="25"/>
        <end position="150"/>
    </location>
</feature>
<dbReference type="AlphaFoldDB" id="A0A3N4K0R7"/>